<evidence type="ECO:0000259" key="10">
    <source>
        <dbReference type="Pfam" id="PF02397"/>
    </source>
</evidence>
<accession>A0A1I3IVN0</accession>
<dbReference type="PANTHER" id="PTHR30576">
    <property type="entry name" value="COLANIC BIOSYNTHESIS UDP-GLUCOSE LIPID CARRIER TRANSFERASE"/>
    <property type="match status" value="1"/>
</dbReference>
<evidence type="ECO:0000256" key="7">
    <source>
        <dbReference type="ARBA" id="ARBA00022989"/>
    </source>
</evidence>
<dbReference type="OrthoDB" id="9808602at2"/>
<dbReference type="Pfam" id="PF02397">
    <property type="entry name" value="Bac_transf"/>
    <property type="match status" value="1"/>
</dbReference>
<feature type="transmembrane region" description="Helical" evidence="9">
    <location>
        <begin position="20"/>
        <end position="49"/>
    </location>
</feature>
<protein>
    <submittedName>
        <fullName evidence="11">Undecaprenyl-phosphate galactose phosphotransferase, WbaP/exopolysaccharide biosynthesis polyprenyl glycosylphosphotransferase</fullName>
    </submittedName>
</protein>
<organism evidence="11 12">
    <name type="scientific">Treponema bryantii</name>
    <dbReference type="NCBI Taxonomy" id="163"/>
    <lineage>
        <taxon>Bacteria</taxon>
        <taxon>Pseudomonadati</taxon>
        <taxon>Spirochaetota</taxon>
        <taxon>Spirochaetia</taxon>
        <taxon>Spirochaetales</taxon>
        <taxon>Treponemataceae</taxon>
        <taxon>Treponema</taxon>
    </lineage>
</organism>
<comment type="similarity">
    <text evidence="3">Belongs to the bacterial sugar transferase family.</text>
</comment>
<reference evidence="12" key="1">
    <citation type="submission" date="2016-10" db="EMBL/GenBank/DDBJ databases">
        <authorList>
            <person name="Varghese N."/>
            <person name="Submissions S."/>
        </authorList>
    </citation>
    <scope>NUCLEOTIDE SEQUENCE [LARGE SCALE GENOMIC DNA]</scope>
    <source>
        <strain evidence="12">XBD1002</strain>
    </source>
</reference>
<dbReference type="Proteomes" id="UP000182737">
    <property type="component" value="Unassembled WGS sequence"/>
</dbReference>
<dbReference type="InterPro" id="IPR017472">
    <property type="entry name" value="Undecaprenyl-P_galact_Ptfrase"/>
</dbReference>
<feature type="transmembrane region" description="Helical" evidence="9">
    <location>
        <begin position="61"/>
        <end position="80"/>
    </location>
</feature>
<dbReference type="InterPro" id="IPR017475">
    <property type="entry name" value="EPS_sugar_tfrase"/>
</dbReference>
<feature type="transmembrane region" description="Helical" evidence="9">
    <location>
        <begin position="130"/>
        <end position="148"/>
    </location>
</feature>
<comment type="subcellular location">
    <subcellularLocation>
        <location evidence="2">Cell membrane</location>
    </subcellularLocation>
    <subcellularLocation>
        <location evidence="1">Membrane</location>
        <topology evidence="1">Multi-pass membrane protein</topology>
    </subcellularLocation>
</comment>
<keyword evidence="12" id="KW-1185">Reference proteome</keyword>
<proteinExistence type="inferred from homology"/>
<dbReference type="GO" id="GO:0005886">
    <property type="term" value="C:plasma membrane"/>
    <property type="evidence" value="ECO:0007669"/>
    <property type="project" value="UniProtKB-SubCell"/>
</dbReference>
<evidence type="ECO:0000256" key="5">
    <source>
        <dbReference type="ARBA" id="ARBA00022679"/>
    </source>
</evidence>
<name>A0A1I3IVN0_9SPIR</name>
<sequence length="486" mass="55535">MTTSEFETHIKKLYPQTSSFISGMALFFVDALVLILCIGLGFFIVNLFAPDSINFKSFINYSIYIPLILLFFGCIGLYPGIMNSPTDEVRKFFFSSLFSFISIIFSLIISDENELRVADLLIQDSHKLQLAIAFIIAIPLSTIALPAFREAAKHYFGRFKWWGVPAVMFTSGSNGNFIIDKLIKNKYLGYHPAVIIDSDAKKTGDYKGIPVFPPNEELFKTIKKHNIKQALICDYHGDMNKVMASYRYTISVSKNQTFFTSTQQLKDIAGIIGFASIHNLTFKGNLVLKRIIDICAILICMPLLLPIFIILSLLVKLTSRGPVFYAHKRVGKNGREIKCWKFRSMCINSQEILEEILATDPVRRAEWEKDRKFQDDPRVTKFGKFLRRTSLDELPQLFNILFGDMSLVGPRPVTEPELVKYGDYKDYVLSVVPGLTGMWQVSGRSDTGYEERISFDTYYIQNWSIWLDIWILIKTVWVVINGKGAY</sequence>
<dbReference type="AlphaFoldDB" id="A0A1I3IVN0"/>
<keyword evidence="7 9" id="KW-1133">Transmembrane helix</keyword>
<dbReference type="NCBIfam" id="TIGR03025">
    <property type="entry name" value="EPS_sugtrans"/>
    <property type="match status" value="1"/>
</dbReference>
<keyword evidence="4" id="KW-1003">Cell membrane</keyword>
<feature type="transmembrane region" description="Helical" evidence="9">
    <location>
        <begin position="92"/>
        <end position="110"/>
    </location>
</feature>
<evidence type="ECO:0000256" key="3">
    <source>
        <dbReference type="ARBA" id="ARBA00006464"/>
    </source>
</evidence>
<dbReference type="Gene3D" id="3.40.50.720">
    <property type="entry name" value="NAD(P)-binding Rossmann-like Domain"/>
    <property type="match status" value="1"/>
</dbReference>
<evidence type="ECO:0000256" key="2">
    <source>
        <dbReference type="ARBA" id="ARBA00004236"/>
    </source>
</evidence>
<dbReference type="EMBL" id="FORI01000002">
    <property type="protein sequence ID" value="SFI52034.1"/>
    <property type="molecule type" value="Genomic_DNA"/>
</dbReference>
<dbReference type="GO" id="GO:0016780">
    <property type="term" value="F:phosphotransferase activity, for other substituted phosphate groups"/>
    <property type="evidence" value="ECO:0007669"/>
    <property type="project" value="TreeGrafter"/>
</dbReference>
<gene>
    <name evidence="11" type="ORF">SAMN04487775_102166</name>
</gene>
<keyword evidence="6 9" id="KW-0812">Transmembrane</keyword>
<dbReference type="PANTHER" id="PTHR30576:SF4">
    <property type="entry name" value="UNDECAPRENYL-PHOSPHATE GALACTOSE PHOSPHOTRANSFERASE"/>
    <property type="match status" value="1"/>
</dbReference>
<keyword evidence="8 9" id="KW-0472">Membrane</keyword>
<keyword evidence="5 11" id="KW-0808">Transferase</keyword>
<evidence type="ECO:0000256" key="1">
    <source>
        <dbReference type="ARBA" id="ARBA00004141"/>
    </source>
</evidence>
<evidence type="ECO:0000256" key="9">
    <source>
        <dbReference type="SAM" id="Phobius"/>
    </source>
</evidence>
<evidence type="ECO:0000313" key="11">
    <source>
        <dbReference type="EMBL" id="SFI52034.1"/>
    </source>
</evidence>
<evidence type="ECO:0000256" key="4">
    <source>
        <dbReference type="ARBA" id="ARBA00022475"/>
    </source>
</evidence>
<evidence type="ECO:0000256" key="8">
    <source>
        <dbReference type="ARBA" id="ARBA00023136"/>
    </source>
</evidence>
<dbReference type="RefSeq" id="WP_074930565.1">
    <property type="nucleotide sequence ID" value="NZ_FORI01000002.1"/>
</dbReference>
<evidence type="ECO:0000313" key="12">
    <source>
        <dbReference type="Proteomes" id="UP000182737"/>
    </source>
</evidence>
<feature type="transmembrane region" description="Helical" evidence="9">
    <location>
        <begin position="291"/>
        <end position="315"/>
    </location>
</feature>
<evidence type="ECO:0000256" key="6">
    <source>
        <dbReference type="ARBA" id="ARBA00022692"/>
    </source>
</evidence>
<dbReference type="GO" id="GO:0000271">
    <property type="term" value="P:polysaccharide biosynthetic process"/>
    <property type="evidence" value="ECO:0007669"/>
    <property type="project" value="InterPro"/>
</dbReference>
<dbReference type="NCBIfam" id="TIGR03022">
    <property type="entry name" value="WbaP_sugtrans"/>
    <property type="match status" value="1"/>
</dbReference>
<feature type="domain" description="Bacterial sugar transferase" evidence="10">
    <location>
        <begin position="289"/>
        <end position="480"/>
    </location>
</feature>
<dbReference type="InterPro" id="IPR003362">
    <property type="entry name" value="Bact_transf"/>
</dbReference>